<proteinExistence type="predicted"/>
<dbReference type="EMBL" id="FNKX01000002">
    <property type="protein sequence ID" value="SDR44057.1"/>
    <property type="molecule type" value="Genomic_DNA"/>
</dbReference>
<organism evidence="1 2">
    <name type="scientific">Paraburkholderia tuberum</name>
    <dbReference type="NCBI Taxonomy" id="157910"/>
    <lineage>
        <taxon>Bacteria</taxon>
        <taxon>Pseudomonadati</taxon>
        <taxon>Pseudomonadota</taxon>
        <taxon>Betaproteobacteria</taxon>
        <taxon>Burkholderiales</taxon>
        <taxon>Burkholderiaceae</taxon>
        <taxon>Paraburkholderia</taxon>
    </lineage>
</organism>
<protein>
    <submittedName>
        <fullName evidence="1">Uncharacterized protein</fullName>
    </submittedName>
</protein>
<dbReference type="STRING" id="157910.SAMN05445850_4031"/>
<dbReference type="Proteomes" id="UP000199365">
    <property type="component" value="Unassembled WGS sequence"/>
</dbReference>
<keyword evidence="2" id="KW-1185">Reference proteome</keyword>
<accession>A0A1H1J233</accession>
<evidence type="ECO:0000313" key="1">
    <source>
        <dbReference type="EMBL" id="SDR44057.1"/>
    </source>
</evidence>
<name>A0A1H1J233_9BURK</name>
<gene>
    <name evidence="1" type="ORF">SAMN05445850_4031</name>
</gene>
<reference evidence="2" key="1">
    <citation type="submission" date="2016-10" db="EMBL/GenBank/DDBJ databases">
        <authorList>
            <person name="Varghese N."/>
            <person name="Submissions S."/>
        </authorList>
    </citation>
    <scope>NUCLEOTIDE SEQUENCE [LARGE SCALE GENOMIC DNA]</scope>
    <source>
        <strain evidence="2">DUS833</strain>
    </source>
</reference>
<evidence type="ECO:0000313" key="2">
    <source>
        <dbReference type="Proteomes" id="UP000199365"/>
    </source>
</evidence>
<sequence length="70" mass="7771">MRPRSIGSVRRSHGQMAEYGMKLADRGITLQRHLAHLYILGNDRAEVHTDRANILAPSAMTLNGPYALLS</sequence>
<dbReference type="AlphaFoldDB" id="A0A1H1J233"/>